<evidence type="ECO:0000256" key="6">
    <source>
        <dbReference type="RuleBase" id="RU004182"/>
    </source>
</evidence>
<dbReference type="Gene3D" id="1.10.579.10">
    <property type="entry name" value="DNA Cyclobutane Dipyrimidine Photolyase, subunit A, domain 3"/>
    <property type="match status" value="1"/>
</dbReference>
<dbReference type="Proteomes" id="UP000306038">
    <property type="component" value="Unassembled WGS sequence"/>
</dbReference>
<sequence>MKDTITIFWFRRDLRLEDNIGLHHALQSDAPVIPIFIFDTDILEKLQDKEDRRVDYIHQALENINITLKKYHSKVNTYYGKPIDLFRKLSEEYTIEGVFCNRDYEPQAIERDKEIYYFFKEKNIPFKAYKDQVIFDKDQIIKKDGSPYTVYTPFAKKWREALTPEHYQSVELDFKNFFTQEYSEILTLTEIGFKKTDFDCKKPFLDASIIDNYDQFRDYPALQHTTQLGIALRFGTISIRKCVDFALKHNAVWLSELIWREFFMQILYHFPQVVHQSFKKQYDNIQWRNNEDEFKHWCEGTTGYPIVDAGMRELNQTGYMHNRVRMIVASFLCKHLLIDWRWGEAYFALKLNDYDLSANNGNWQWAAGSGCDAAPYFRVFNPTAQMEKFDKDLLYIKKWIPEWGTSAYPKPIVEHAFARERVLSEYKKALTSISG</sequence>
<keyword evidence="9" id="KW-1185">Reference proteome</keyword>
<reference evidence="8 9" key="1">
    <citation type="submission" date="2019-01" db="EMBL/GenBank/DDBJ databases">
        <authorList>
            <person name="B I."/>
            <person name="Ch S."/>
            <person name="Ch V.R."/>
        </authorList>
    </citation>
    <scope>NUCLEOTIDE SEQUENCE [LARGE SCALE GENOMIC DNA]</scope>
    <source>
        <strain evidence="8 9">JC507</strain>
    </source>
</reference>
<dbReference type="PROSITE" id="PS00394">
    <property type="entry name" value="DNA_PHOTOLYASES_1_1"/>
    <property type="match status" value="1"/>
</dbReference>
<dbReference type="InterPro" id="IPR005101">
    <property type="entry name" value="Cryptochr/Photolyase_FAD-bd"/>
</dbReference>
<accession>A0ABY2R9P0</accession>
<protein>
    <submittedName>
        <fullName evidence="8">Deoxyribodipyrimidine photo-lyase</fullName>
    </submittedName>
</protein>
<comment type="caution">
    <text evidence="8">The sequence shown here is derived from an EMBL/GenBank/DDBJ whole genome shotgun (WGS) entry which is preliminary data.</text>
</comment>
<dbReference type="SUPFAM" id="SSF52425">
    <property type="entry name" value="Cryptochrome/photolyase, N-terminal domain"/>
    <property type="match status" value="1"/>
</dbReference>
<evidence type="ECO:0000259" key="7">
    <source>
        <dbReference type="PROSITE" id="PS51645"/>
    </source>
</evidence>
<evidence type="ECO:0000313" key="8">
    <source>
        <dbReference type="EMBL" id="THV62331.1"/>
    </source>
</evidence>
<evidence type="ECO:0000313" key="9">
    <source>
        <dbReference type="Proteomes" id="UP000306038"/>
    </source>
</evidence>
<evidence type="ECO:0000256" key="4">
    <source>
        <dbReference type="ARBA" id="ARBA00022827"/>
    </source>
</evidence>
<dbReference type="InterPro" id="IPR018394">
    <property type="entry name" value="DNA_photolyase_1_CS_C"/>
</dbReference>
<evidence type="ECO:0000256" key="1">
    <source>
        <dbReference type="ARBA" id="ARBA00001932"/>
    </source>
</evidence>
<keyword evidence="3 6" id="KW-0285">Flavoprotein</keyword>
<dbReference type="PANTHER" id="PTHR11455:SF9">
    <property type="entry name" value="CRYPTOCHROME CIRCADIAN CLOCK 5 ISOFORM X1"/>
    <property type="match status" value="1"/>
</dbReference>
<dbReference type="Pfam" id="PF03441">
    <property type="entry name" value="FAD_binding_7"/>
    <property type="match status" value="1"/>
</dbReference>
<dbReference type="InterPro" id="IPR036155">
    <property type="entry name" value="Crypto/Photolyase_N_sf"/>
</dbReference>
<dbReference type="Gene3D" id="3.40.50.620">
    <property type="entry name" value="HUPs"/>
    <property type="match status" value="1"/>
</dbReference>
<evidence type="ECO:0000256" key="3">
    <source>
        <dbReference type="ARBA" id="ARBA00022630"/>
    </source>
</evidence>
<evidence type="ECO:0000256" key="5">
    <source>
        <dbReference type="ARBA" id="ARBA00022991"/>
    </source>
</evidence>
<organism evidence="8 9">
    <name type="scientific">Chryseobacterium candidae</name>
    <dbReference type="NCBI Taxonomy" id="1978493"/>
    <lineage>
        <taxon>Bacteria</taxon>
        <taxon>Pseudomonadati</taxon>
        <taxon>Bacteroidota</taxon>
        <taxon>Flavobacteriia</taxon>
        <taxon>Flavobacteriales</taxon>
        <taxon>Weeksellaceae</taxon>
        <taxon>Chryseobacterium group</taxon>
        <taxon>Chryseobacterium</taxon>
    </lineage>
</organism>
<dbReference type="InterPro" id="IPR014729">
    <property type="entry name" value="Rossmann-like_a/b/a_fold"/>
</dbReference>
<dbReference type="RefSeq" id="WP_136521542.1">
    <property type="nucleotide sequence ID" value="NZ_SDLV01000010.1"/>
</dbReference>
<name>A0ABY2R9P0_9FLAO</name>
<comment type="cofactor">
    <cofactor evidence="1">
        <name>(6R)-5,10-methylene-5,6,7,8-tetrahydrofolate</name>
        <dbReference type="ChEBI" id="CHEBI:15636"/>
    </cofactor>
</comment>
<evidence type="ECO:0000256" key="2">
    <source>
        <dbReference type="ARBA" id="ARBA00001974"/>
    </source>
</evidence>
<keyword evidence="5 6" id="KW-0157">Chromophore</keyword>
<keyword evidence="4 6" id="KW-0274">FAD</keyword>
<gene>
    <name evidence="8" type="ORF">EK417_05360</name>
</gene>
<dbReference type="PRINTS" id="PR00147">
    <property type="entry name" value="DNAPHOTLYASE"/>
</dbReference>
<dbReference type="PANTHER" id="PTHR11455">
    <property type="entry name" value="CRYPTOCHROME"/>
    <property type="match status" value="1"/>
</dbReference>
<comment type="similarity">
    <text evidence="6">Belongs to the DNA photolyase family.</text>
</comment>
<dbReference type="InterPro" id="IPR006050">
    <property type="entry name" value="DNA_photolyase_N"/>
</dbReference>
<feature type="domain" description="Photolyase/cryptochrome alpha/beta" evidence="7">
    <location>
        <begin position="4"/>
        <end position="134"/>
    </location>
</feature>
<dbReference type="EMBL" id="SDLV01000010">
    <property type="protein sequence ID" value="THV62331.1"/>
    <property type="molecule type" value="Genomic_DNA"/>
</dbReference>
<dbReference type="Gene3D" id="1.25.40.80">
    <property type="match status" value="1"/>
</dbReference>
<dbReference type="PROSITE" id="PS51645">
    <property type="entry name" value="PHR_CRY_ALPHA_BETA"/>
    <property type="match status" value="1"/>
</dbReference>
<dbReference type="SUPFAM" id="SSF48173">
    <property type="entry name" value="Cryptochrome/photolyase FAD-binding domain"/>
    <property type="match status" value="1"/>
</dbReference>
<dbReference type="PROSITE" id="PS00691">
    <property type="entry name" value="DNA_PHOTOLYASES_1_2"/>
    <property type="match status" value="1"/>
</dbReference>
<dbReference type="InterPro" id="IPR036134">
    <property type="entry name" value="Crypto/Photolyase_FAD-like_sf"/>
</dbReference>
<proteinExistence type="inferred from homology"/>
<comment type="cofactor">
    <cofactor evidence="2">
        <name>FAD</name>
        <dbReference type="ChEBI" id="CHEBI:57692"/>
    </cofactor>
</comment>
<dbReference type="InterPro" id="IPR002081">
    <property type="entry name" value="Cryptochrome/DNA_photolyase_1"/>
</dbReference>
<dbReference type="Pfam" id="PF00875">
    <property type="entry name" value="DNA_photolyase"/>
    <property type="match status" value="1"/>
</dbReference>